<dbReference type="EMBL" id="KQ964267">
    <property type="protein sequence ID" value="KXJ86494.1"/>
    <property type="molecule type" value="Genomic_DNA"/>
</dbReference>
<dbReference type="InParanoid" id="A0A136INL7"/>
<feature type="region of interest" description="Disordered" evidence="1">
    <location>
        <begin position="246"/>
        <end position="276"/>
    </location>
</feature>
<dbReference type="OrthoDB" id="21502at2759"/>
<evidence type="ECO:0000313" key="3">
    <source>
        <dbReference type="Proteomes" id="UP000070501"/>
    </source>
</evidence>
<reference evidence="3" key="1">
    <citation type="submission" date="2016-02" db="EMBL/GenBank/DDBJ databases">
        <title>Draft genome sequence of Microdochium bolleyi, a fungal endophyte of beachgrass.</title>
        <authorList>
            <consortium name="DOE Joint Genome Institute"/>
            <person name="David A.S."/>
            <person name="May G."/>
            <person name="Haridas S."/>
            <person name="Lim J."/>
            <person name="Wang M."/>
            <person name="Labutti K."/>
            <person name="Lipzen A."/>
            <person name="Barry K."/>
            <person name="Grigoriev I.V."/>
        </authorList>
    </citation>
    <scope>NUCLEOTIDE SEQUENCE [LARGE SCALE GENOMIC DNA]</scope>
    <source>
        <strain evidence="3">J235TASD1</strain>
    </source>
</reference>
<dbReference type="AlphaFoldDB" id="A0A136INL7"/>
<evidence type="ECO:0000256" key="1">
    <source>
        <dbReference type="SAM" id="MobiDB-lite"/>
    </source>
</evidence>
<feature type="region of interest" description="Disordered" evidence="1">
    <location>
        <begin position="544"/>
        <end position="575"/>
    </location>
</feature>
<dbReference type="Proteomes" id="UP000070501">
    <property type="component" value="Unassembled WGS sequence"/>
</dbReference>
<gene>
    <name evidence="2" type="ORF">Micbo1qcDRAFT_198236</name>
</gene>
<organism evidence="2 3">
    <name type="scientific">Microdochium bolleyi</name>
    <dbReference type="NCBI Taxonomy" id="196109"/>
    <lineage>
        <taxon>Eukaryota</taxon>
        <taxon>Fungi</taxon>
        <taxon>Dikarya</taxon>
        <taxon>Ascomycota</taxon>
        <taxon>Pezizomycotina</taxon>
        <taxon>Sordariomycetes</taxon>
        <taxon>Xylariomycetidae</taxon>
        <taxon>Xylariales</taxon>
        <taxon>Microdochiaceae</taxon>
        <taxon>Microdochium</taxon>
    </lineage>
</organism>
<dbReference type="Gene3D" id="3.30.559.10">
    <property type="entry name" value="Chloramphenicol acetyltransferase-like domain"/>
    <property type="match status" value="2"/>
</dbReference>
<evidence type="ECO:0000313" key="2">
    <source>
        <dbReference type="EMBL" id="KXJ86494.1"/>
    </source>
</evidence>
<feature type="compositionally biased region" description="Low complexity" evidence="1">
    <location>
        <begin position="249"/>
        <end position="258"/>
    </location>
</feature>
<proteinExistence type="predicted"/>
<evidence type="ECO:0008006" key="4">
    <source>
        <dbReference type="Google" id="ProtNLM"/>
    </source>
</evidence>
<keyword evidence="3" id="KW-1185">Reference proteome</keyword>
<accession>A0A136INL7</accession>
<dbReference type="InterPro" id="IPR023213">
    <property type="entry name" value="CAT-like_dom_sf"/>
</dbReference>
<protein>
    <recommendedName>
        <fullName evidence="4">Transferase family-domain-containing protein</fullName>
    </recommendedName>
</protein>
<name>A0A136INL7_9PEZI</name>
<feature type="compositionally biased region" description="Acidic residues" evidence="1">
    <location>
        <begin position="547"/>
        <end position="567"/>
    </location>
</feature>
<sequence>MAIYTAATPLNTMVSIATTLPLRARDDGEQQHQQIEQDEVLPVFAFDDTALNRIMNVTGLLRYDAVLDAGKLRDSLASLLHTGGWRKLRGRLRLDDQDKLCIAVPRTSSSSTRYRPALRFRQTVLGQRIATHPLASRLAQHRTRSSVQEAIAGFSSSASASLSPNPNPGKGSRKILDFLVPPDWPRTLAEYVDPDRDEPVLGLHVLSFTDATIVVLGFSHVLMDGGGLEALLGSWAGVLNSGCYGADGSSSTSSTSSSRTWREGAEAPGGTGGVGAVPDLAIDDPLDVVRAQLSSNTSPPAVEKSVLHDKIINLANLMPEESSSASAPAPAVDPHWDTTHPGSRWRTVSFSPTALRSITAEARTGLTSEDLFVSEDDAVTAWLVRACARAEYYPADRPLNVMRLYDMRGRLPDVFASCPTSSSAGSTPGGKVYVQNAYQMAWTLFPGAGPTSGDRRSRIEQEGDPSMMTMTLADVATALRASLTEQTTPGQVVASMAARMAIDGGTPLYGDPRGAFTTLNSWVRMKLYERADFSGAVLLPSFRGAEDSDASSGEEEEDDDGEDEDEEAYKRRKGRPEFIDFDFSLGGAPPGPNFITSGKHPRTGVRYAMGYLAGAMWERFEAELEKLG</sequence>
<dbReference type="STRING" id="196109.A0A136INL7"/>